<dbReference type="GO" id="GO:0061635">
    <property type="term" value="P:regulation of protein complex stability"/>
    <property type="evidence" value="ECO:0007669"/>
    <property type="project" value="InterPro"/>
</dbReference>
<organism evidence="2 3">
    <name type="scientific">Cuscuta australis</name>
    <dbReference type="NCBI Taxonomy" id="267555"/>
    <lineage>
        <taxon>Eukaryota</taxon>
        <taxon>Viridiplantae</taxon>
        <taxon>Streptophyta</taxon>
        <taxon>Embryophyta</taxon>
        <taxon>Tracheophyta</taxon>
        <taxon>Spermatophyta</taxon>
        <taxon>Magnoliopsida</taxon>
        <taxon>eudicotyledons</taxon>
        <taxon>Gunneridae</taxon>
        <taxon>Pentapetalae</taxon>
        <taxon>asterids</taxon>
        <taxon>lamiids</taxon>
        <taxon>Solanales</taxon>
        <taxon>Convolvulaceae</taxon>
        <taxon>Cuscuteae</taxon>
        <taxon>Cuscuta</taxon>
        <taxon>Cuscuta subgen. Grammica</taxon>
        <taxon>Cuscuta sect. Cleistogrammica</taxon>
    </lineage>
</organism>
<protein>
    <submittedName>
        <fullName evidence="2">Uncharacterized protein</fullName>
    </submittedName>
</protein>
<evidence type="ECO:0000313" key="3">
    <source>
        <dbReference type="Proteomes" id="UP000249390"/>
    </source>
</evidence>
<accession>A0A328D826</accession>
<dbReference type="AlphaFoldDB" id="A0A328D826"/>
<dbReference type="PANTHER" id="PTHR35753">
    <property type="entry name" value="PROTEIN MAINTENANCE OF PSII UNDER HIGH LIGHT 1"/>
    <property type="match status" value="1"/>
</dbReference>
<dbReference type="PANTHER" id="PTHR35753:SF2">
    <property type="entry name" value="PROTEIN MAINTENANCE OF PSII UNDER HIGH LIGHT 1"/>
    <property type="match status" value="1"/>
</dbReference>
<sequence length="229" mass="24229">MSAAATACVLWGNACNLVSSETAAPGGGRRSFSPNRQAERRFSINGVNDRRRRRRWSEIRSGSSNSDRDSEESGSEKTNAVGTLPGLNRRWTGYVEKDTAGQKNIYSVEPDVYVAESAISSGSAGDSEEGVENTMAIVAGIALISIAAASSILLHVGKNKPPVVEYAGPSLSYYINKFKSDENVRPAPAPAGESAEPALPREESFSPAPEVSPVEIPADQLPESSPTSS</sequence>
<feature type="region of interest" description="Disordered" evidence="1">
    <location>
        <begin position="184"/>
        <end position="229"/>
    </location>
</feature>
<dbReference type="Proteomes" id="UP000249390">
    <property type="component" value="Unassembled WGS sequence"/>
</dbReference>
<feature type="region of interest" description="Disordered" evidence="1">
    <location>
        <begin position="22"/>
        <end position="84"/>
    </location>
</feature>
<reference evidence="2 3" key="1">
    <citation type="submission" date="2018-06" db="EMBL/GenBank/DDBJ databases">
        <title>The Genome of Cuscuta australis (Dodder) Provides Insight into the Evolution of Plant Parasitism.</title>
        <authorList>
            <person name="Liu H."/>
        </authorList>
    </citation>
    <scope>NUCLEOTIDE SEQUENCE [LARGE SCALE GENOMIC DNA]</scope>
    <source>
        <strain evidence="3">cv. Yunnan</strain>
        <tissue evidence="2">Vines</tissue>
    </source>
</reference>
<evidence type="ECO:0000313" key="2">
    <source>
        <dbReference type="EMBL" id="RAL41310.1"/>
    </source>
</evidence>
<dbReference type="InterPro" id="IPR038936">
    <property type="entry name" value="MPH1"/>
</dbReference>
<evidence type="ECO:0000256" key="1">
    <source>
        <dbReference type="SAM" id="MobiDB-lite"/>
    </source>
</evidence>
<gene>
    <name evidence="2" type="ORF">DM860_010104</name>
</gene>
<name>A0A328D826_9ASTE</name>
<dbReference type="GO" id="GO:0009535">
    <property type="term" value="C:chloroplast thylakoid membrane"/>
    <property type="evidence" value="ECO:0007669"/>
    <property type="project" value="InterPro"/>
</dbReference>
<comment type="caution">
    <text evidence="2">The sequence shown here is derived from an EMBL/GenBank/DDBJ whole genome shotgun (WGS) entry which is preliminary data.</text>
</comment>
<dbReference type="EMBL" id="NQVE01000188">
    <property type="protein sequence ID" value="RAL41310.1"/>
    <property type="molecule type" value="Genomic_DNA"/>
</dbReference>
<proteinExistence type="predicted"/>
<keyword evidence="3" id="KW-1185">Reference proteome</keyword>